<evidence type="ECO:0000313" key="2">
    <source>
        <dbReference type="Proteomes" id="UP000434044"/>
    </source>
</evidence>
<dbReference type="RefSeq" id="WP_186343229.1">
    <property type="nucleotide sequence ID" value="NZ_WNKT01000090.1"/>
</dbReference>
<sequence length="220" mass="25098">MIQNGIVTPWSIFTPTVFRMMERQYVDRFFETGELMLSSFNRFSSHTDEERKDQEGKNVIVGRGNSSTVFAVTGHGDDAFVLCSTACQPTEELLQAFKADAAIQIFDSTGFAAVVTKHIPGVRQGFEGYCYYIDGSVECKIGDFNIEHLKSHPEAKNLDLNKLGGFVLNMAGLSVFFRKNTRFRHQLEYRWVWITSQKVTGTQVVYVPEAREFCLPYYRN</sequence>
<dbReference type="AlphaFoldDB" id="A0A6N8EJH2"/>
<comment type="caution">
    <text evidence="1">The sequence shown here is derived from an EMBL/GenBank/DDBJ whole genome shotgun (WGS) entry which is preliminary data.</text>
</comment>
<name>A0A6N8EJH2_9GAMM</name>
<proteinExistence type="predicted"/>
<accession>A0A6N8EJH2</accession>
<organism evidence="1 2">
    <name type="scientific">Allochromatium palmeri</name>
    <dbReference type="NCBI Taxonomy" id="231048"/>
    <lineage>
        <taxon>Bacteria</taxon>
        <taxon>Pseudomonadati</taxon>
        <taxon>Pseudomonadota</taxon>
        <taxon>Gammaproteobacteria</taxon>
        <taxon>Chromatiales</taxon>
        <taxon>Chromatiaceae</taxon>
        <taxon>Allochromatium</taxon>
    </lineage>
</organism>
<dbReference type="EMBL" id="WNKT01000090">
    <property type="protein sequence ID" value="MTW23168.1"/>
    <property type="molecule type" value="Genomic_DNA"/>
</dbReference>
<protein>
    <submittedName>
        <fullName evidence="1">Uncharacterized protein</fullName>
    </submittedName>
</protein>
<gene>
    <name evidence="1" type="ORF">GJ668_19250</name>
</gene>
<dbReference type="Proteomes" id="UP000434044">
    <property type="component" value="Unassembled WGS sequence"/>
</dbReference>
<reference evidence="1 2" key="1">
    <citation type="submission" date="2019-11" db="EMBL/GenBank/DDBJ databases">
        <title>Whole-genome sequence of the anaerobic purple sulfur bacterium Allochromatium palmeri DSM 15591.</title>
        <authorList>
            <person name="Kyndt J.A."/>
            <person name="Meyer T.E."/>
        </authorList>
    </citation>
    <scope>NUCLEOTIDE SEQUENCE [LARGE SCALE GENOMIC DNA]</scope>
    <source>
        <strain evidence="1 2">DSM 15591</strain>
    </source>
</reference>
<keyword evidence="2" id="KW-1185">Reference proteome</keyword>
<evidence type="ECO:0000313" key="1">
    <source>
        <dbReference type="EMBL" id="MTW23168.1"/>
    </source>
</evidence>